<feature type="transmembrane region" description="Helical" evidence="6">
    <location>
        <begin position="166"/>
        <end position="186"/>
    </location>
</feature>
<dbReference type="InterPro" id="IPR051258">
    <property type="entry name" value="Diverse_Substrate_Transporter"/>
</dbReference>
<evidence type="ECO:0000256" key="1">
    <source>
        <dbReference type="ARBA" id="ARBA00004651"/>
    </source>
</evidence>
<proteinExistence type="predicted"/>
<feature type="domain" description="EamA" evidence="7">
    <location>
        <begin position="24"/>
        <end position="158"/>
    </location>
</feature>
<dbReference type="PANTHER" id="PTHR42920:SF5">
    <property type="entry name" value="EAMA DOMAIN-CONTAINING PROTEIN"/>
    <property type="match status" value="1"/>
</dbReference>
<evidence type="ECO:0000256" key="5">
    <source>
        <dbReference type="ARBA" id="ARBA00023136"/>
    </source>
</evidence>
<comment type="caution">
    <text evidence="8">The sequence shown here is derived from an EMBL/GenBank/DDBJ whole genome shotgun (WGS) entry which is preliminary data.</text>
</comment>
<dbReference type="EMBL" id="LIZT01000060">
    <property type="protein sequence ID" value="KPJ49411.1"/>
    <property type="molecule type" value="Genomic_DNA"/>
</dbReference>
<name>A0A0S7WH10_UNCT6</name>
<feature type="transmembrane region" description="Helical" evidence="6">
    <location>
        <begin position="285"/>
        <end position="303"/>
    </location>
</feature>
<gene>
    <name evidence="8" type="ORF">AMJ40_05605</name>
</gene>
<dbReference type="InterPro" id="IPR000620">
    <property type="entry name" value="EamA_dom"/>
</dbReference>
<evidence type="ECO:0000313" key="8">
    <source>
        <dbReference type="EMBL" id="KPJ49411.1"/>
    </source>
</evidence>
<dbReference type="SUPFAM" id="SSF103481">
    <property type="entry name" value="Multidrug resistance efflux transporter EmrE"/>
    <property type="match status" value="2"/>
</dbReference>
<dbReference type="InterPro" id="IPR037185">
    <property type="entry name" value="EmrE-like"/>
</dbReference>
<feature type="transmembrane region" description="Helical" evidence="6">
    <location>
        <begin position="87"/>
        <end position="107"/>
    </location>
</feature>
<dbReference type="PANTHER" id="PTHR42920">
    <property type="entry name" value="OS03G0707200 PROTEIN-RELATED"/>
    <property type="match status" value="1"/>
</dbReference>
<dbReference type="GO" id="GO:0005886">
    <property type="term" value="C:plasma membrane"/>
    <property type="evidence" value="ECO:0007669"/>
    <property type="project" value="UniProtKB-SubCell"/>
</dbReference>
<feature type="transmembrane region" description="Helical" evidence="6">
    <location>
        <begin position="57"/>
        <end position="75"/>
    </location>
</feature>
<keyword evidence="4 6" id="KW-1133">Transmembrane helix</keyword>
<feature type="domain" description="EamA" evidence="7">
    <location>
        <begin position="169"/>
        <end position="302"/>
    </location>
</feature>
<evidence type="ECO:0000256" key="4">
    <source>
        <dbReference type="ARBA" id="ARBA00022989"/>
    </source>
</evidence>
<dbReference type="Proteomes" id="UP000051124">
    <property type="component" value="Unassembled WGS sequence"/>
</dbReference>
<feature type="transmembrane region" description="Helical" evidence="6">
    <location>
        <begin position="141"/>
        <end position="160"/>
    </location>
</feature>
<evidence type="ECO:0000256" key="6">
    <source>
        <dbReference type="SAM" id="Phobius"/>
    </source>
</evidence>
<reference evidence="8 9" key="1">
    <citation type="journal article" date="2015" name="Microbiome">
        <title>Genomic resolution of linkages in carbon, nitrogen, and sulfur cycling among widespread estuary sediment bacteria.</title>
        <authorList>
            <person name="Baker B.J."/>
            <person name="Lazar C.S."/>
            <person name="Teske A.P."/>
            <person name="Dick G.J."/>
        </authorList>
    </citation>
    <scope>NUCLEOTIDE SEQUENCE [LARGE SCALE GENOMIC DNA]</scope>
    <source>
        <strain evidence="8">DG_26</strain>
    </source>
</reference>
<evidence type="ECO:0000256" key="2">
    <source>
        <dbReference type="ARBA" id="ARBA00022475"/>
    </source>
</evidence>
<organism evidence="8 9">
    <name type="scientific">candidate division TA06 bacterium DG_26</name>
    <dbReference type="NCBI Taxonomy" id="1703771"/>
    <lineage>
        <taxon>Bacteria</taxon>
        <taxon>Bacteria division TA06</taxon>
    </lineage>
</organism>
<comment type="subcellular location">
    <subcellularLocation>
        <location evidence="1">Cell membrane</location>
        <topology evidence="1">Multi-pass membrane protein</topology>
    </subcellularLocation>
</comment>
<evidence type="ECO:0000313" key="9">
    <source>
        <dbReference type="Proteomes" id="UP000051124"/>
    </source>
</evidence>
<feature type="transmembrane region" description="Helical" evidence="6">
    <location>
        <begin position="26"/>
        <end position="45"/>
    </location>
</feature>
<keyword evidence="5 6" id="KW-0472">Membrane</keyword>
<keyword evidence="3 6" id="KW-0812">Transmembrane</keyword>
<feature type="transmembrane region" description="Helical" evidence="6">
    <location>
        <begin position="229"/>
        <end position="249"/>
    </location>
</feature>
<protein>
    <recommendedName>
        <fullName evidence="7">EamA domain-containing protein</fullName>
    </recommendedName>
</protein>
<dbReference type="AlphaFoldDB" id="A0A0S7WH10"/>
<dbReference type="Gene3D" id="1.10.3730.20">
    <property type="match status" value="1"/>
</dbReference>
<sequence>MNRKGADTTGHMAEGTHLVRDPLKGFVYSLFGTALVSTNFVTAKYGLQGFNPETFSLIWTVAAAAYTAVIVLITGHLRETYMLPRSALFRIIGMGVATGVGMILSWQGLARLDPSFASFLWRFESVLTVVFGVILLRERLLLRELVPMGVMVSGGLLSTIGRWNIVGVGTILTMLACCTVTVQLILAKTESRRVYPDVLVFYRVAIASAVITLWTFLIKKADFHAQPSYWWITLLGAFLGPCASFLLTFRAYRYWELSRATIVRTAQPLFVLPMALLFFHEIPKGRGLLGGLLILCGAFWLTWMHLGGTKKPPGHARIGQS</sequence>
<feature type="transmembrane region" description="Helical" evidence="6">
    <location>
        <begin position="119"/>
        <end position="136"/>
    </location>
</feature>
<accession>A0A0S7WH10</accession>
<feature type="transmembrane region" description="Helical" evidence="6">
    <location>
        <begin position="198"/>
        <end position="217"/>
    </location>
</feature>
<evidence type="ECO:0000259" key="7">
    <source>
        <dbReference type="Pfam" id="PF00892"/>
    </source>
</evidence>
<feature type="transmembrane region" description="Helical" evidence="6">
    <location>
        <begin position="261"/>
        <end position="279"/>
    </location>
</feature>
<evidence type="ECO:0000256" key="3">
    <source>
        <dbReference type="ARBA" id="ARBA00022692"/>
    </source>
</evidence>
<keyword evidence="2" id="KW-1003">Cell membrane</keyword>
<dbReference type="Pfam" id="PF00892">
    <property type="entry name" value="EamA"/>
    <property type="match status" value="2"/>
</dbReference>